<accession>A0A8D0HC41</accession>
<dbReference type="InterPro" id="IPR051944">
    <property type="entry name" value="BEACH_domain_protein"/>
</dbReference>
<feature type="compositionally biased region" description="Basic and acidic residues" evidence="4">
    <location>
        <begin position="765"/>
        <end position="774"/>
    </location>
</feature>
<dbReference type="Gene3D" id="2.130.10.10">
    <property type="entry name" value="YVTN repeat-like/Quinoprotein amine dehydrogenase"/>
    <property type="match status" value="1"/>
</dbReference>
<name>A0A8D0HC41_SPHPU</name>
<keyword evidence="1 3" id="KW-0853">WD repeat</keyword>
<dbReference type="InterPro" id="IPR000409">
    <property type="entry name" value="BEACH_dom"/>
</dbReference>
<dbReference type="AlphaFoldDB" id="A0A8D0HC41"/>
<evidence type="ECO:0000256" key="1">
    <source>
        <dbReference type="ARBA" id="ARBA00022574"/>
    </source>
</evidence>
<feature type="repeat" description="WD" evidence="3">
    <location>
        <begin position="628"/>
        <end position="669"/>
    </location>
</feature>
<reference evidence="7" key="1">
    <citation type="submission" date="2025-08" db="UniProtKB">
        <authorList>
            <consortium name="Ensembl"/>
        </authorList>
    </citation>
    <scope>IDENTIFICATION</scope>
</reference>
<keyword evidence="8" id="KW-1185">Reference proteome</keyword>
<evidence type="ECO:0000259" key="6">
    <source>
        <dbReference type="PROSITE" id="PS51783"/>
    </source>
</evidence>
<evidence type="ECO:0000313" key="7">
    <source>
        <dbReference type="Ensembl" id="ENSSPUP00000021937.1"/>
    </source>
</evidence>
<organism evidence="7 8">
    <name type="scientific">Sphenodon punctatus</name>
    <name type="common">Tuatara</name>
    <name type="synonym">Hatteria punctata</name>
    <dbReference type="NCBI Taxonomy" id="8508"/>
    <lineage>
        <taxon>Eukaryota</taxon>
        <taxon>Metazoa</taxon>
        <taxon>Chordata</taxon>
        <taxon>Craniata</taxon>
        <taxon>Vertebrata</taxon>
        <taxon>Euteleostomi</taxon>
        <taxon>Lepidosauria</taxon>
        <taxon>Sphenodontia</taxon>
        <taxon>Sphenodontidae</taxon>
        <taxon>Sphenodon</taxon>
    </lineage>
</organism>
<dbReference type="InterPro" id="IPR036322">
    <property type="entry name" value="WD40_repeat_dom_sf"/>
</dbReference>
<feature type="domain" description="BEACH-type PH" evidence="6">
    <location>
        <begin position="44"/>
        <end position="169"/>
    </location>
</feature>
<sequence length="841" mass="94185">MLKGAKTGVDSNQLTFFPALHESCHSEDFLEVCTERQIILQEFAGQEKVSFKFSVVVIQGHLAVEGVLLFGKKHLYICSHFVLSQLEEIYCTRHCLSSISDQFIFSLCHKDQAIEDPACSRYLYADIKEIHPRRFLLQEIALEIFFRNGYSKFLVFHNSDRNKAFKRFCSVQPGLKAKGITEDSLNIRRGAGGEKTMLQKWQRREISNFDYLMYLNMLAGRTYSDYMQYPVFPWVLADYHSQTLNFANHKTFRDLSKPMGAQTAERRRKFIQRYKEVEKSEGDLSAQCHYCTHYSSAIIVASYLVRMEPFTQTFCSLQGGSFDVADRMFHSVKSTWDSASTENMSDVRELIPEFFYLPEFLSNCNQFEFGSMQDGTMLGDVQLPPWAEGNPHRFITLHRQALESDYVSAHLHHWIDLIFGHKQHGPAAVEATNTFHPYFYGDKGHLSSINDPLIKSTILGFVSNFGQVPRQLFTKPHPSRSTLGKLTLGKETSSLSHPTRLGPPPLSSLQTLKLSPAVIKETPKGAIGHIVYTEKGVLAVEKNKVLIPPLWNKTFCWGFDDFTCCIASYGSDKNLITFEVMAYWGNCLCAVCPTPTTVVTSGTSSVVCVWELSMVKDKVRGLSLRQPLYGHTQPVTCLAASMTYSIVVSGSNDRTCILWDMDQLTCITQLPAHEAALSAVAINDLTGEIASCAGSVMYLWTINGQPLTSLCPASSLQEQISCCCFAEVLDWDVRSLLVTGGSDGVVRLWKMEHGKRPSQDAGSRSQEDITDGLKSKGISPGFWPAMRRAGSTAGPWTGRKECQPAPAIPLPGRSLWMENNPLNGHNFGFGHPSAMTGTIYK</sequence>
<dbReference type="SUPFAM" id="SSF50729">
    <property type="entry name" value="PH domain-like"/>
    <property type="match status" value="1"/>
</dbReference>
<dbReference type="FunFam" id="1.10.1540.10:FF:000002">
    <property type="entry name" value="WD repeat and FYVE domain containing 3"/>
    <property type="match status" value="1"/>
</dbReference>
<dbReference type="SUPFAM" id="SSF81837">
    <property type="entry name" value="BEACH domain"/>
    <property type="match status" value="1"/>
</dbReference>
<dbReference type="Gene3D" id="2.30.29.30">
    <property type="entry name" value="Pleckstrin-homology domain (PH domain)/Phosphotyrosine-binding domain (PTB)"/>
    <property type="match status" value="1"/>
</dbReference>
<dbReference type="Pfam" id="PF00400">
    <property type="entry name" value="WD40"/>
    <property type="match status" value="2"/>
</dbReference>
<keyword evidence="2" id="KW-0677">Repeat</keyword>
<dbReference type="PANTHER" id="PTHR46108">
    <property type="entry name" value="BLUE CHEESE"/>
    <property type="match status" value="1"/>
</dbReference>
<feature type="repeat" description="WD" evidence="3">
    <location>
        <begin position="735"/>
        <end position="759"/>
    </location>
</feature>
<feature type="domain" description="BEACH" evidence="5">
    <location>
        <begin position="186"/>
        <end position="480"/>
    </location>
</feature>
<dbReference type="CDD" id="cd06071">
    <property type="entry name" value="Beach"/>
    <property type="match status" value="1"/>
</dbReference>
<dbReference type="SMART" id="SM01026">
    <property type="entry name" value="Beach"/>
    <property type="match status" value="1"/>
</dbReference>
<dbReference type="PROSITE" id="PS51783">
    <property type="entry name" value="PH_BEACH"/>
    <property type="match status" value="1"/>
</dbReference>
<dbReference type="InterPro" id="IPR011993">
    <property type="entry name" value="PH-like_dom_sf"/>
</dbReference>
<dbReference type="Proteomes" id="UP000694392">
    <property type="component" value="Unplaced"/>
</dbReference>
<dbReference type="SUPFAM" id="SSF50978">
    <property type="entry name" value="WD40 repeat-like"/>
    <property type="match status" value="1"/>
</dbReference>
<protein>
    <recommendedName>
        <fullName evidence="9">WD repeat-and FYVE domain-containing protein 4</fullName>
    </recommendedName>
</protein>
<dbReference type="SMART" id="SM00320">
    <property type="entry name" value="WD40"/>
    <property type="match status" value="4"/>
</dbReference>
<feature type="region of interest" description="Disordered" evidence="4">
    <location>
        <begin position="754"/>
        <end position="780"/>
    </location>
</feature>
<evidence type="ECO:0000256" key="4">
    <source>
        <dbReference type="SAM" id="MobiDB-lite"/>
    </source>
</evidence>
<evidence type="ECO:0000256" key="3">
    <source>
        <dbReference type="PROSITE-ProRule" id="PRU00221"/>
    </source>
</evidence>
<evidence type="ECO:0000256" key="2">
    <source>
        <dbReference type="ARBA" id="ARBA00022737"/>
    </source>
</evidence>
<dbReference type="PROSITE" id="PS00678">
    <property type="entry name" value="WD_REPEATS_1"/>
    <property type="match status" value="1"/>
</dbReference>
<dbReference type="Pfam" id="PF02138">
    <property type="entry name" value="Beach"/>
    <property type="match status" value="1"/>
</dbReference>
<reference evidence="7" key="2">
    <citation type="submission" date="2025-09" db="UniProtKB">
        <authorList>
            <consortium name="Ensembl"/>
        </authorList>
    </citation>
    <scope>IDENTIFICATION</scope>
</reference>
<dbReference type="InterPro" id="IPR001680">
    <property type="entry name" value="WD40_rpt"/>
</dbReference>
<dbReference type="PROSITE" id="PS50197">
    <property type="entry name" value="BEACH"/>
    <property type="match status" value="1"/>
</dbReference>
<dbReference type="GeneTree" id="ENSGT00940000155684"/>
<dbReference type="InterPro" id="IPR036372">
    <property type="entry name" value="BEACH_dom_sf"/>
</dbReference>
<dbReference type="PANTHER" id="PTHR46108:SF3">
    <property type="entry name" value="WD REPEAT- AND FYVE DOMAIN-CONTAINING PROTEIN 4"/>
    <property type="match status" value="1"/>
</dbReference>
<dbReference type="InterPro" id="IPR019775">
    <property type="entry name" value="WD40_repeat_CS"/>
</dbReference>
<proteinExistence type="predicted"/>
<evidence type="ECO:0000259" key="5">
    <source>
        <dbReference type="PROSITE" id="PS50197"/>
    </source>
</evidence>
<dbReference type="CDD" id="cd01201">
    <property type="entry name" value="PH_BEACH"/>
    <property type="match status" value="1"/>
</dbReference>
<dbReference type="Gene3D" id="1.10.1540.10">
    <property type="entry name" value="BEACH domain"/>
    <property type="match status" value="1"/>
</dbReference>
<evidence type="ECO:0000313" key="8">
    <source>
        <dbReference type="Proteomes" id="UP000694392"/>
    </source>
</evidence>
<dbReference type="Ensembl" id="ENSSPUT00000023379.1">
    <property type="protein sequence ID" value="ENSSPUP00000021937.1"/>
    <property type="gene ID" value="ENSSPUG00000016769.1"/>
</dbReference>
<dbReference type="GO" id="GO:0019882">
    <property type="term" value="P:antigen processing and presentation"/>
    <property type="evidence" value="ECO:0007669"/>
    <property type="project" value="TreeGrafter"/>
</dbReference>
<dbReference type="Pfam" id="PF14844">
    <property type="entry name" value="PH_BEACH"/>
    <property type="match status" value="1"/>
</dbReference>
<dbReference type="PROSITE" id="PS50082">
    <property type="entry name" value="WD_REPEATS_2"/>
    <property type="match status" value="2"/>
</dbReference>
<evidence type="ECO:0008006" key="9">
    <source>
        <dbReference type="Google" id="ProtNLM"/>
    </source>
</evidence>
<dbReference type="InterPro" id="IPR015943">
    <property type="entry name" value="WD40/YVTN_repeat-like_dom_sf"/>
</dbReference>
<dbReference type="PROSITE" id="PS50294">
    <property type="entry name" value="WD_REPEATS_REGION"/>
    <property type="match status" value="1"/>
</dbReference>
<dbReference type="InterPro" id="IPR023362">
    <property type="entry name" value="PH-BEACH_dom"/>
</dbReference>